<dbReference type="PROSITE" id="PS51257">
    <property type="entry name" value="PROKAR_LIPOPROTEIN"/>
    <property type="match status" value="1"/>
</dbReference>
<sequence length="127" mass="14779">MKKLMTLLTITTIILSSCVQEEFDKKVTFLVDTNGLENIESIGIRGNFLPNQWRESYPLTDENKDGIYEATFNEKTAVYGINFKFVKNGNDYELKGSDNREIVFEYKAETIIYKTTFNKEHSEITRK</sequence>
<evidence type="ECO:0000313" key="1">
    <source>
        <dbReference type="EMBL" id="MFC4267852.1"/>
    </source>
</evidence>
<evidence type="ECO:0008006" key="3">
    <source>
        <dbReference type="Google" id="ProtNLM"/>
    </source>
</evidence>
<dbReference type="InterPro" id="IPR013783">
    <property type="entry name" value="Ig-like_fold"/>
</dbReference>
<dbReference type="RefSeq" id="WP_377407982.1">
    <property type="nucleotide sequence ID" value="NZ_JBHSCY010000001.1"/>
</dbReference>
<protein>
    <recommendedName>
        <fullName evidence="3">Lipoprotein</fullName>
    </recommendedName>
</protein>
<comment type="caution">
    <text evidence="1">The sequence shown here is derived from an EMBL/GenBank/DDBJ whole genome shotgun (WGS) entry which is preliminary data.</text>
</comment>
<accession>A0ABV8R5Z2</accession>
<reference evidence="2" key="1">
    <citation type="journal article" date="2019" name="Int. J. Syst. Evol. Microbiol.">
        <title>The Global Catalogue of Microorganisms (GCM) 10K type strain sequencing project: providing services to taxonomists for standard genome sequencing and annotation.</title>
        <authorList>
            <consortium name="The Broad Institute Genomics Platform"/>
            <consortium name="The Broad Institute Genome Sequencing Center for Infectious Disease"/>
            <person name="Wu L."/>
            <person name="Ma J."/>
        </authorList>
    </citation>
    <scope>NUCLEOTIDE SEQUENCE [LARGE SCALE GENOMIC DNA]</scope>
    <source>
        <strain evidence="2">CECT 8655</strain>
    </source>
</reference>
<gene>
    <name evidence="1" type="ORF">ACFOWD_02945</name>
</gene>
<proteinExistence type="predicted"/>
<name>A0ABV8R5Z2_9FLAO</name>
<dbReference type="Proteomes" id="UP001595826">
    <property type="component" value="Unassembled WGS sequence"/>
</dbReference>
<dbReference type="Gene3D" id="2.60.40.10">
    <property type="entry name" value="Immunoglobulins"/>
    <property type="match status" value="1"/>
</dbReference>
<keyword evidence="2" id="KW-1185">Reference proteome</keyword>
<dbReference type="EMBL" id="JBHSCY010000001">
    <property type="protein sequence ID" value="MFC4267852.1"/>
    <property type="molecule type" value="Genomic_DNA"/>
</dbReference>
<evidence type="ECO:0000313" key="2">
    <source>
        <dbReference type="Proteomes" id="UP001595826"/>
    </source>
</evidence>
<organism evidence="1 2">
    <name type="scientific">Polaribacter marinivivus</name>
    <dbReference type="NCBI Taxonomy" id="1524260"/>
    <lineage>
        <taxon>Bacteria</taxon>
        <taxon>Pseudomonadati</taxon>
        <taxon>Bacteroidota</taxon>
        <taxon>Flavobacteriia</taxon>
        <taxon>Flavobacteriales</taxon>
        <taxon>Flavobacteriaceae</taxon>
    </lineage>
</organism>